<gene>
    <name evidence="2" type="ORF">H9S92_14480</name>
</gene>
<evidence type="ECO:0000256" key="1">
    <source>
        <dbReference type="SAM" id="SignalP"/>
    </source>
</evidence>
<dbReference type="AlphaFoldDB" id="A0A923PRF8"/>
<dbReference type="PROSITE" id="PS51257">
    <property type="entry name" value="PROKAR_LIPOPROTEIN"/>
    <property type="match status" value="1"/>
</dbReference>
<feature type="signal peptide" evidence="1">
    <location>
        <begin position="1"/>
        <end position="19"/>
    </location>
</feature>
<evidence type="ECO:0000313" key="3">
    <source>
        <dbReference type="Proteomes" id="UP000650081"/>
    </source>
</evidence>
<feature type="chain" id="PRO_5037801338" evidence="1">
    <location>
        <begin position="20"/>
        <end position="237"/>
    </location>
</feature>
<keyword evidence="3" id="KW-1185">Reference proteome</keyword>
<organism evidence="2 3">
    <name type="scientific">Neolewinella lacunae</name>
    <dbReference type="NCBI Taxonomy" id="1517758"/>
    <lineage>
        <taxon>Bacteria</taxon>
        <taxon>Pseudomonadati</taxon>
        <taxon>Bacteroidota</taxon>
        <taxon>Saprospiria</taxon>
        <taxon>Saprospirales</taxon>
        <taxon>Lewinellaceae</taxon>
        <taxon>Neolewinella</taxon>
    </lineage>
</organism>
<dbReference type="SUPFAM" id="SSF46626">
    <property type="entry name" value="Cytochrome c"/>
    <property type="match status" value="1"/>
</dbReference>
<dbReference type="PANTHER" id="PTHR35889:SF3">
    <property type="entry name" value="F-BOX DOMAIN-CONTAINING PROTEIN"/>
    <property type="match status" value="1"/>
</dbReference>
<dbReference type="Gene3D" id="1.10.760.10">
    <property type="entry name" value="Cytochrome c-like domain"/>
    <property type="match status" value="1"/>
</dbReference>
<dbReference type="PANTHER" id="PTHR35889">
    <property type="entry name" value="CYCLOINULO-OLIGOSACCHARIDE FRUCTANOTRANSFERASE-RELATED"/>
    <property type="match status" value="1"/>
</dbReference>
<sequence>MKITPFFFFGGLLGLLLVAACTTDPILPASGIIPEDPIVIDPGENNPCPEGTISFQYQILPIMVASCGYSGCHDRASHRDGVVLVDYASVLREVRPGNANRSDLYESITENGDDLMPEPPAQPLTTTQKNVIRDWINQGAKNTDCGVPCDPSVFTFSGQIFPMLQDYCAGCHGNNRQDGGVNLSSHANILATVRNGTLLGAIRQEPSFASMPPLGSALSECRVAQVRNWIEAGAPNN</sequence>
<dbReference type="RefSeq" id="WP_187467411.1">
    <property type="nucleotide sequence ID" value="NZ_JACSIT010000135.1"/>
</dbReference>
<proteinExistence type="predicted"/>
<keyword evidence="1" id="KW-0732">Signal</keyword>
<dbReference type="EMBL" id="JACSIT010000135">
    <property type="protein sequence ID" value="MBC6995377.1"/>
    <property type="molecule type" value="Genomic_DNA"/>
</dbReference>
<accession>A0A923PRF8</accession>
<reference evidence="2" key="1">
    <citation type="submission" date="2020-08" db="EMBL/GenBank/DDBJ databases">
        <title>Lewinella bacteria from marine environments.</title>
        <authorList>
            <person name="Zhong Y."/>
        </authorList>
    </citation>
    <scope>NUCLEOTIDE SEQUENCE</scope>
    <source>
        <strain evidence="2">KCTC 42187</strain>
    </source>
</reference>
<name>A0A923PRF8_9BACT</name>
<evidence type="ECO:0000313" key="2">
    <source>
        <dbReference type="EMBL" id="MBC6995377.1"/>
    </source>
</evidence>
<dbReference type="GO" id="GO:0009055">
    <property type="term" value="F:electron transfer activity"/>
    <property type="evidence" value="ECO:0007669"/>
    <property type="project" value="InterPro"/>
</dbReference>
<dbReference type="InterPro" id="IPR036909">
    <property type="entry name" value="Cyt_c-like_dom_sf"/>
</dbReference>
<comment type="caution">
    <text evidence="2">The sequence shown here is derived from an EMBL/GenBank/DDBJ whole genome shotgun (WGS) entry which is preliminary data.</text>
</comment>
<dbReference type="GO" id="GO:0020037">
    <property type="term" value="F:heme binding"/>
    <property type="evidence" value="ECO:0007669"/>
    <property type="project" value="InterPro"/>
</dbReference>
<dbReference type="Proteomes" id="UP000650081">
    <property type="component" value="Unassembled WGS sequence"/>
</dbReference>
<protein>
    <submittedName>
        <fullName evidence="2">Cytochrome c</fullName>
    </submittedName>
</protein>